<evidence type="ECO:0008006" key="11">
    <source>
        <dbReference type="Google" id="ProtNLM"/>
    </source>
</evidence>
<sequence length="433" mass="49549">MGSIRTAPNKGLLFMDFRFQGRRLREYTLLTDTPANRKRLQKVLDNIEKEIAQGNFDYEKTFNKSLPTASDEDEGAVMPSVSPTSRSTPRAGSLAPCTPLFKDFAMTWYAESEVSWRRSYRVTQLGAINQYLIPHFGDKEVSQITKADVLSFRASLAKVTVRNSQNTLSNRRVNAVLKPLRQILNEAADRFQFTSGFTNVKPLRLKRSDVEPFSIDDVENILSTCRPDYRNYFTVRFFTGMRSGEVHGLKWKYVDFERRLILVRESFVMGEDEDLKTDCSQRDIQMSQIVFDALKAQRQASNELAEYVFGNREGKPLDNKNFITRVWQPLLRHLKLKVRRPYQMRHTAATLWLASGEAPEWIASQLGHSTTEMLFRVYSRFVPNLTRRDGSAFERLLTTRMGLNNGQGQVAPLQTSTPGTTAPVSASHEVRHA</sequence>
<evidence type="ECO:0000313" key="9">
    <source>
        <dbReference type="EMBL" id="OQW88874.1"/>
    </source>
</evidence>
<dbReference type="InterPro" id="IPR050090">
    <property type="entry name" value="Tyrosine_recombinase_XerCD"/>
</dbReference>
<dbReference type="GO" id="GO:0006310">
    <property type="term" value="P:DNA recombination"/>
    <property type="evidence" value="ECO:0007669"/>
    <property type="project" value="UniProtKB-KW"/>
</dbReference>
<gene>
    <name evidence="9" type="ORF">BWK72_08035</name>
</gene>
<dbReference type="SUPFAM" id="SSF56349">
    <property type="entry name" value="DNA breaking-rejoining enzymes"/>
    <property type="match status" value="1"/>
</dbReference>
<dbReference type="Gene3D" id="1.10.150.130">
    <property type="match status" value="1"/>
</dbReference>
<evidence type="ECO:0000313" key="10">
    <source>
        <dbReference type="Proteomes" id="UP000192505"/>
    </source>
</evidence>
<feature type="region of interest" description="Disordered" evidence="6">
    <location>
        <begin position="67"/>
        <end position="92"/>
    </location>
</feature>
<feature type="domain" description="Core-binding (CB)" evidence="8">
    <location>
        <begin position="99"/>
        <end position="188"/>
    </location>
</feature>
<dbReference type="Gene3D" id="1.10.443.10">
    <property type="entry name" value="Intergrase catalytic core"/>
    <property type="match status" value="1"/>
</dbReference>
<reference evidence="9 10" key="1">
    <citation type="submission" date="2017-01" db="EMBL/GenBank/DDBJ databases">
        <title>Novel large sulfur bacteria in the metagenomes of groundwater-fed chemosynthetic microbial mats in the Lake Huron basin.</title>
        <authorList>
            <person name="Sharrar A.M."/>
            <person name="Flood B.E."/>
            <person name="Bailey J.V."/>
            <person name="Jones D.S."/>
            <person name="Biddanda B."/>
            <person name="Ruberg S.A."/>
            <person name="Marcus D.N."/>
            <person name="Dick G.J."/>
        </authorList>
    </citation>
    <scope>NUCLEOTIDE SEQUENCE [LARGE SCALE GENOMIC DNA]</scope>
    <source>
        <strain evidence="9">A7</strain>
    </source>
</reference>
<feature type="region of interest" description="Disordered" evidence="6">
    <location>
        <begin position="404"/>
        <end position="433"/>
    </location>
</feature>
<feature type="compositionally biased region" description="Low complexity" evidence="6">
    <location>
        <begin position="79"/>
        <end position="90"/>
    </location>
</feature>
<dbReference type="PROSITE" id="PS51900">
    <property type="entry name" value="CB"/>
    <property type="match status" value="1"/>
</dbReference>
<dbReference type="Pfam" id="PF12167">
    <property type="entry name" value="Arm-DNA-bind_2"/>
    <property type="match status" value="1"/>
</dbReference>
<keyword evidence="2" id="KW-0229">DNA integration</keyword>
<proteinExistence type="inferred from homology"/>
<dbReference type="Pfam" id="PF14659">
    <property type="entry name" value="Phage_int_SAM_3"/>
    <property type="match status" value="1"/>
</dbReference>
<feature type="domain" description="Tyr recombinase" evidence="7">
    <location>
        <begin position="208"/>
        <end position="391"/>
    </location>
</feature>
<dbReference type="Pfam" id="PF00589">
    <property type="entry name" value="Phage_integrase"/>
    <property type="match status" value="1"/>
</dbReference>
<dbReference type="InterPro" id="IPR022000">
    <property type="entry name" value="Min27-like_integrase_DNA_bind"/>
</dbReference>
<dbReference type="PANTHER" id="PTHR30349:SF64">
    <property type="entry name" value="PROPHAGE INTEGRASE INTD-RELATED"/>
    <property type="match status" value="1"/>
</dbReference>
<dbReference type="InterPro" id="IPR044068">
    <property type="entry name" value="CB"/>
</dbReference>
<dbReference type="EMBL" id="MTEI01000003">
    <property type="protein sequence ID" value="OQW88874.1"/>
    <property type="molecule type" value="Genomic_DNA"/>
</dbReference>
<comment type="caution">
    <text evidence="9">The sequence shown here is derived from an EMBL/GenBank/DDBJ whole genome shotgun (WGS) entry which is preliminary data.</text>
</comment>
<feature type="compositionally biased region" description="Polar residues" evidence="6">
    <location>
        <begin position="404"/>
        <end position="424"/>
    </location>
</feature>
<dbReference type="InterPro" id="IPR011010">
    <property type="entry name" value="DNA_brk_join_enz"/>
</dbReference>
<evidence type="ECO:0000259" key="7">
    <source>
        <dbReference type="PROSITE" id="PS51898"/>
    </source>
</evidence>
<evidence type="ECO:0000256" key="3">
    <source>
        <dbReference type="ARBA" id="ARBA00023125"/>
    </source>
</evidence>
<evidence type="ECO:0000256" key="1">
    <source>
        <dbReference type="ARBA" id="ARBA00008857"/>
    </source>
</evidence>
<organism evidence="9 10">
    <name type="scientific">Rhodoferax ferrireducens</name>
    <dbReference type="NCBI Taxonomy" id="192843"/>
    <lineage>
        <taxon>Bacteria</taxon>
        <taxon>Pseudomonadati</taxon>
        <taxon>Pseudomonadota</taxon>
        <taxon>Betaproteobacteria</taxon>
        <taxon>Burkholderiales</taxon>
        <taxon>Comamonadaceae</taxon>
        <taxon>Rhodoferax</taxon>
    </lineage>
</organism>
<protein>
    <recommendedName>
        <fullName evidence="11">Phage integrase</fullName>
    </recommendedName>
</protein>
<dbReference type="InterPro" id="IPR010998">
    <property type="entry name" value="Integrase_recombinase_N"/>
</dbReference>
<dbReference type="PANTHER" id="PTHR30349">
    <property type="entry name" value="PHAGE INTEGRASE-RELATED"/>
    <property type="match status" value="1"/>
</dbReference>
<dbReference type="Proteomes" id="UP000192505">
    <property type="component" value="Unassembled WGS sequence"/>
</dbReference>
<dbReference type="InterPro" id="IPR013762">
    <property type="entry name" value="Integrase-like_cat_sf"/>
</dbReference>
<evidence type="ECO:0000259" key="8">
    <source>
        <dbReference type="PROSITE" id="PS51900"/>
    </source>
</evidence>
<dbReference type="GO" id="GO:0003677">
    <property type="term" value="F:DNA binding"/>
    <property type="evidence" value="ECO:0007669"/>
    <property type="project" value="UniProtKB-UniRule"/>
</dbReference>
<keyword evidence="4" id="KW-0233">DNA recombination</keyword>
<evidence type="ECO:0000256" key="4">
    <source>
        <dbReference type="ARBA" id="ARBA00023172"/>
    </source>
</evidence>
<evidence type="ECO:0000256" key="5">
    <source>
        <dbReference type="PROSITE-ProRule" id="PRU01248"/>
    </source>
</evidence>
<keyword evidence="3 5" id="KW-0238">DNA-binding</keyword>
<dbReference type="InterPro" id="IPR004107">
    <property type="entry name" value="Integrase_SAM-like_N"/>
</dbReference>
<dbReference type="AlphaFoldDB" id="A0A1W9KWB1"/>
<evidence type="ECO:0000256" key="6">
    <source>
        <dbReference type="SAM" id="MobiDB-lite"/>
    </source>
</evidence>
<dbReference type="CDD" id="cd01189">
    <property type="entry name" value="INT_ICEBs1_C_like"/>
    <property type="match status" value="1"/>
</dbReference>
<evidence type="ECO:0000256" key="2">
    <source>
        <dbReference type="ARBA" id="ARBA00022908"/>
    </source>
</evidence>
<dbReference type="PROSITE" id="PS51898">
    <property type="entry name" value="TYR_RECOMBINASE"/>
    <property type="match status" value="1"/>
</dbReference>
<name>A0A1W9KWB1_9BURK</name>
<dbReference type="GO" id="GO:0015074">
    <property type="term" value="P:DNA integration"/>
    <property type="evidence" value="ECO:0007669"/>
    <property type="project" value="UniProtKB-KW"/>
</dbReference>
<accession>A0A1W9KWB1</accession>
<comment type="similarity">
    <text evidence="1">Belongs to the 'phage' integrase family.</text>
</comment>
<dbReference type="InterPro" id="IPR002104">
    <property type="entry name" value="Integrase_catalytic"/>
</dbReference>